<dbReference type="Proteomes" id="UP001434883">
    <property type="component" value="Unassembled WGS sequence"/>
</dbReference>
<name>A0ABV0QJ11_9TELE</name>
<accession>A0ABV0QJ11</accession>
<protein>
    <submittedName>
        <fullName evidence="1">Uncharacterized protein</fullName>
    </submittedName>
</protein>
<keyword evidence="2" id="KW-1185">Reference proteome</keyword>
<evidence type="ECO:0000313" key="2">
    <source>
        <dbReference type="Proteomes" id="UP001434883"/>
    </source>
</evidence>
<reference evidence="1 2" key="1">
    <citation type="submission" date="2021-06" db="EMBL/GenBank/DDBJ databases">
        <authorList>
            <person name="Palmer J.M."/>
        </authorList>
    </citation>
    <scope>NUCLEOTIDE SEQUENCE [LARGE SCALE GENOMIC DNA]</scope>
    <source>
        <strain evidence="1 2">XC_2019</strain>
        <tissue evidence="1">Muscle</tissue>
    </source>
</reference>
<organism evidence="1 2">
    <name type="scientific">Xenoophorus captivus</name>
    <dbReference type="NCBI Taxonomy" id="1517983"/>
    <lineage>
        <taxon>Eukaryota</taxon>
        <taxon>Metazoa</taxon>
        <taxon>Chordata</taxon>
        <taxon>Craniata</taxon>
        <taxon>Vertebrata</taxon>
        <taxon>Euteleostomi</taxon>
        <taxon>Actinopterygii</taxon>
        <taxon>Neopterygii</taxon>
        <taxon>Teleostei</taxon>
        <taxon>Neoteleostei</taxon>
        <taxon>Acanthomorphata</taxon>
        <taxon>Ovalentaria</taxon>
        <taxon>Atherinomorphae</taxon>
        <taxon>Cyprinodontiformes</taxon>
        <taxon>Goodeidae</taxon>
        <taxon>Xenoophorus</taxon>
    </lineage>
</organism>
<comment type="caution">
    <text evidence="1">The sequence shown here is derived from an EMBL/GenBank/DDBJ whole genome shotgun (WGS) entry which is preliminary data.</text>
</comment>
<dbReference type="EMBL" id="JAHRIN010012353">
    <property type="protein sequence ID" value="MEQ2195813.1"/>
    <property type="molecule type" value="Genomic_DNA"/>
</dbReference>
<evidence type="ECO:0000313" key="1">
    <source>
        <dbReference type="EMBL" id="MEQ2195813.1"/>
    </source>
</evidence>
<proteinExistence type="predicted"/>
<sequence>MVVEPAQRSTLSTATSPVLTWAERPLSEEEAIPPALENKDHNFWKHVLLSNETKLKSQNDHFYIYRKKMVACKPENVISTVKYWWWQHHAVGIFVRVAAVHNRWHYEERR</sequence>
<gene>
    <name evidence="1" type="ORF">XENOCAPTIV_018774</name>
</gene>